<keyword evidence="7" id="KW-0732">Signal</keyword>
<keyword evidence="5" id="KW-1015">Disulfide bond</keyword>
<proteinExistence type="predicted"/>
<sequence length="267" mass="30201">MKTRCLLALFGLLLPGLAVAWSAQGHRIVGELAERQVRPETRAEIQRLLRGVEEPTLAGVANWADEVRPLPEWRHTARWHYVNFPDLSCNYAPTRDCPDGNCVIGAINAQKRMLADRSASTQQRRQALKFLVHFVGDVHQPMHAGLAADRGGNDFQLRHQRQGMNLHSVWDNLILRSREPDWRRYVELLAGRTTPVEDPVQGSDNPARDWAIESCRIIGEHAIYPSRPGRPIGSSYLDRHRPVAEKRLRQAGARLARLLDEALAHGH</sequence>
<gene>
    <name evidence="8" type="ORF">FU658_07165</name>
</gene>
<dbReference type="Gene3D" id="1.10.575.10">
    <property type="entry name" value="P1 Nuclease"/>
    <property type="match status" value="1"/>
</dbReference>
<name>A0A5C8KSI5_9GAMM</name>
<reference evidence="8 9" key="1">
    <citation type="submission" date="2019-08" db="EMBL/GenBank/DDBJ databases">
        <authorList>
            <person name="Karlyshev A.V."/>
        </authorList>
    </citation>
    <scope>NUCLEOTIDE SEQUENCE [LARGE SCALE GENOMIC DNA]</scope>
    <source>
        <strain evidence="8 9">Alg18-2.2</strain>
    </source>
</reference>
<evidence type="ECO:0000256" key="7">
    <source>
        <dbReference type="SAM" id="SignalP"/>
    </source>
</evidence>
<dbReference type="AlphaFoldDB" id="A0A5C8KSI5"/>
<dbReference type="InterPro" id="IPR008947">
    <property type="entry name" value="PLipase_C/P1_nuclease_dom_sf"/>
</dbReference>
<dbReference type="GO" id="GO:0003676">
    <property type="term" value="F:nucleic acid binding"/>
    <property type="evidence" value="ECO:0007669"/>
    <property type="project" value="InterPro"/>
</dbReference>
<protein>
    <submittedName>
        <fullName evidence="8">S1/P1 nuclease</fullName>
    </submittedName>
</protein>
<evidence type="ECO:0000256" key="6">
    <source>
        <dbReference type="ARBA" id="ARBA00023180"/>
    </source>
</evidence>
<evidence type="ECO:0000256" key="1">
    <source>
        <dbReference type="ARBA" id="ARBA00022722"/>
    </source>
</evidence>
<feature type="signal peptide" evidence="7">
    <location>
        <begin position="1"/>
        <end position="20"/>
    </location>
</feature>
<dbReference type="RefSeq" id="WP_147891460.1">
    <property type="nucleotide sequence ID" value="NZ_VRTS01000004.1"/>
</dbReference>
<dbReference type="InterPro" id="IPR003154">
    <property type="entry name" value="S1/P1nuclease"/>
</dbReference>
<evidence type="ECO:0000256" key="3">
    <source>
        <dbReference type="ARBA" id="ARBA00022759"/>
    </source>
</evidence>
<evidence type="ECO:0000256" key="2">
    <source>
        <dbReference type="ARBA" id="ARBA00022723"/>
    </source>
</evidence>
<dbReference type="CDD" id="cd11010">
    <property type="entry name" value="S1-P1_nuclease"/>
    <property type="match status" value="1"/>
</dbReference>
<dbReference type="EMBL" id="VRTS01000004">
    <property type="protein sequence ID" value="TXK62538.1"/>
    <property type="molecule type" value="Genomic_DNA"/>
</dbReference>
<keyword evidence="3" id="KW-0255">Endonuclease</keyword>
<dbReference type="PANTHER" id="PTHR33146">
    <property type="entry name" value="ENDONUCLEASE 4"/>
    <property type="match status" value="1"/>
</dbReference>
<keyword evidence="9" id="KW-1185">Reference proteome</keyword>
<dbReference type="GO" id="GO:0006308">
    <property type="term" value="P:DNA catabolic process"/>
    <property type="evidence" value="ECO:0007669"/>
    <property type="project" value="InterPro"/>
</dbReference>
<accession>A0A5C8KSI5</accession>
<keyword evidence="4" id="KW-0378">Hydrolase</keyword>
<dbReference type="GO" id="GO:0016788">
    <property type="term" value="F:hydrolase activity, acting on ester bonds"/>
    <property type="evidence" value="ECO:0007669"/>
    <property type="project" value="InterPro"/>
</dbReference>
<keyword evidence="6" id="KW-0325">Glycoprotein</keyword>
<dbReference type="SUPFAM" id="SSF48537">
    <property type="entry name" value="Phospholipase C/P1 nuclease"/>
    <property type="match status" value="1"/>
</dbReference>
<evidence type="ECO:0000256" key="4">
    <source>
        <dbReference type="ARBA" id="ARBA00022801"/>
    </source>
</evidence>
<keyword evidence="2" id="KW-0479">Metal-binding</keyword>
<dbReference type="OrthoDB" id="267579at2"/>
<dbReference type="GO" id="GO:0046872">
    <property type="term" value="F:metal ion binding"/>
    <property type="evidence" value="ECO:0007669"/>
    <property type="project" value="UniProtKB-KW"/>
</dbReference>
<dbReference type="Pfam" id="PF02265">
    <property type="entry name" value="S1-P1_nuclease"/>
    <property type="match status" value="1"/>
</dbReference>
<evidence type="ECO:0000256" key="5">
    <source>
        <dbReference type="ARBA" id="ARBA00023157"/>
    </source>
</evidence>
<dbReference type="PANTHER" id="PTHR33146:SF26">
    <property type="entry name" value="ENDONUCLEASE 4"/>
    <property type="match status" value="1"/>
</dbReference>
<feature type="chain" id="PRO_5022899435" evidence="7">
    <location>
        <begin position="21"/>
        <end position="267"/>
    </location>
</feature>
<evidence type="ECO:0000313" key="9">
    <source>
        <dbReference type="Proteomes" id="UP000321248"/>
    </source>
</evidence>
<comment type="caution">
    <text evidence="8">The sequence shown here is derived from an EMBL/GenBank/DDBJ whole genome shotgun (WGS) entry which is preliminary data.</text>
</comment>
<organism evidence="8 9">
    <name type="scientific">Alkalisalibacterium limincola</name>
    <dbReference type="NCBI Taxonomy" id="2699169"/>
    <lineage>
        <taxon>Bacteria</taxon>
        <taxon>Pseudomonadati</taxon>
        <taxon>Pseudomonadota</taxon>
        <taxon>Gammaproteobacteria</taxon>
        <taxon>Lysobacterales</taxon>
        <taxon>Lysobacteraceae</taxon>
        <taxon>Alkalisalibacterium</taxon>
    </lineage>
</organism>
<keyword evidence="1" id="KW-0540">Nuclease</keyword>
<dbReference type="GO" id="GO:0004519">
    <property type="term" value="F:endonuclease activity"/>
    <property type="evidence" value="ECO:0007669"/>
    <property type="project" value="UniProtKB-KW"/>
</dbReference>
<evidence type="ECO:0000313" key="8">
    <source>
        <dbReference type="EMBL" id="TXK62538.1"/>
    </source>
</evidence>
<dbReference type="Proteomes" id="UP000321248">
    <property type="component" value="Unassembled WGS sequence"/>
</dbReference>